<sequence>MRHTVNVPPDNTSDLLARVVAEDREVMAIDADSKQCHITVNTRAVLRPRLERRAVTVRCVFVFVHQLAVRDKADRAASAVT</sequence>
<name>A0ABD0KQZ4_9CAEN</name>
<dbReference type="AlphaFoldDB" id="A0ABD0KQZ4"/>
<comment type="caution">
    <text evidence="1">The sequence shown here is derived from an EMBL/GenBank/DDBJ whole genome shotgun (WGS) entry which is preliminary data.</text>
</comment>
<reference evidence="1 2" key="1">
    <citation type="journal article" date="2023" name="Sci. Data">
        <title>Genome assembly of the Korean intertidal mud-creeper Batillaria attramentaria.</title>
        <authorList>
            <person name="Patra A.K."/>
            <person name="Ho P.T."/>
            <person name="Jun S."/>
            <person name="Lee S.J."/>
            <person name="Kim Y."/>
            <person name="Won Y.J."/>
        </authorList>
    </citation>
    <scope>NUCLEOTIDE SEQUENCE [LARGE SCALE GENOMIC DNA]</scope>
    <source>
        <strain evidence="1">Wonlab-2016</strain>
    </source>
</reference>
<dbReference type="EMBL" id="JACVVK020000135">
    <property type="protein sequence ID" value="KAK7489692.1"/>
    <property type="molecule type" value="Genomic_DNA"/>
</dbReference>
<protein>
    <submittedName>
        <fullName evidence="1">Uncharacterized protein</fullName>
    </submittedName>
</protein>
<evidence type="ECO:0000313" key="2">
    <source>
        <dbReference type="Proteomes" id="UP001519460"/>
    </source>
</evidence>
<gene>
    <name evidence="1" type="ORF">BaRGS_00019087</name>
</gene>
<proteinExistence type="predicted"/>
<evidence type="ECO:0000313" key="1">
    <source>
        <dbReference type="EMBL" id="KAK7489692.1"/>
    </source>
</evidence>
<accession>A0ABD0KQZ4</accession>
<dbReference type="Proteomes" id="UP001519460">
    <property type="component" value="Unassembled WGS sequence"/>
</dbReference>
<organism evidence="1 2">
    <name type="scientific">Batillaria attramentaria</name>
    <dbReference type="NCBI Taxonomy" id="370345"/>
    <lineage>
        <taxon>Eukaryota</taxon>
        <taxon>Metazoa</taxon>
        <taxon>Spiralia</taxon>
        <taxon>Lophotrochozoa</taxon>
        <taxon>Mollusca</taxon>
        <taxon>Gastropoda</taxon>
        <taxon>Caenogastropoda</taxon>
        <taxon>Sorbeoconcha</taxon>
        <taxon>Cerithioidea</taxon>
        <taxon>Batillariidae</taxon>
        <taxon>Batillaria</taxon>
    </lineage>
</organism>
<keyword evidence="2" id="KW-1185">Reference proteome</keyword>